<dbReference type="InterPro" id="IPR017969">
    <property type="entry name" value="Heavy-metal-associated_CS"/>
</dbReference>
<evidence type="ECO:0000259" key="3">
    <source>
        <dbReference type="PROSITE" id="PS50846"/>
    </source>
</evidence>
<dbReference type="InterPro" id="IPR039447">
    <property type="entry name" value="UreH-like_TM_dom"/>
</dbReference>
<dbReference type="Gene3D" id="2.60.40.420">
    <property type="entry name" value="Cupredoxins - blue copper proteins"/>
    <property type="match status" value="1"/>
</dbReference>
<feature type="transmembrane region" description="Helical" evidence="2">
    <location>
        <begin position="78"/>
        <end position="100"/>
    </location>
</feature>
<organism evidence="4 5">
    <name type="scientific">Teretinema zuelzerae</name>
    <dbReference type="NCBI Taxonomy" id="156"/>
    <lineage>
        <taxon>Bacteria</taxon>
        <taxon>Pseudomonadati</taxon>
        <taxon>Spirochaetota</taxon>
        <taxon>Spirochaetia</taxon>
        <taxon>Spirochaetales</taxon>
        <taxon>Treponemataceae</taxon>
        <taxon>Teretinema</taxon>
    </lineage>
</organism>
<dbReference type="PANTHER" id="PTHR42208">
    <property type="entry name" value="HEAVY METAL TRANSPORTER-RELATED"/>
    <property type="match status" value="1"/>
</dbReference>
<dbReference type="Pfam" id="PF00403">
    <property type="entry name" value="HMA"/>
    <property type="match status" value="1"/>
</dbReference>
<evidence type="ECO:0000313" key="5">
    <source>
        <dbReference type="Proteomes" id="UP001198163"/>
    </source>
</evidence>
<dbReference type="Proteomes" id="UP001198163">
    <property type="component" value="Unassembled WGS sequence"/>
</dbReference>
<keyword evidence="2" id="KW-0812">Transmembrane</keyword>
<gene>
    <name evidence="4" type="ORF">K7J14_10805</name>
</gene>
<keyword evidence="2" id="KW-1133">Transmembrane helix</keyword>
<evidence type="ECO:0000256" key="2">
    <source>
        <dbReference type="SAM" id="Phobius"/>
    </source>
</evidence>
<keyword evidence="1" id="KW-0479">Metal-binding</keyword>
<dbReference type="PANTHER" id="PTHR42208:SF1">
    <property type="entry name" value="HEAVY METAL TRANSPORTER"/>
    <property type="match status" value="1"/>
</dbReference>
<dbReference type="PROSITE" id="PS50846">
    <property type="entry name" value="HMA_2"/>
    <property type="match status" value="1"/>
</dbReference>
<dbReference type="Gene3D" id="3.30.70.100">
    <property type="match status" value="1"/>
</dbReference>
<feature type="transmembrane region" description="Helical" evidence="2">
    <location>
        <begin position="315"/>
        <end position="336"/>
    </location>
</feature>
<keyword evidence="5" id="KW-1185">Reference proteome</keyword>
<dbReference type="InterPro" id="IPR008972">
    <property type="entry name" value="Cupredoxin"/>
</dbReference>
<evidence type="ECO:0000313" key="4">
    <source>
        <dbReference type="EMBL" id="MCD1655188.1"/>
    </source>
</evidence>
<feature type="transmembrane region" description="Helical" evidence="2">
    <location>
        <begin position="196"/>
        <end position="215"/>
    </location>
</feature>
<dbReference type="PROSITE" id="PS01047">
    <property type="entry name" value="HMA_1"/>
    <property type="match status" value="1"/>
</dbReference>
<dbReference type="RefSeq" id="WP_230756056.1">
    <property type="nucleotide sequence ID" value="NZ_JAINWA010000003.1"/>
</dbReference>
<dbReference type="EMBL" id="JAINWA010000003">
    <property type="protein sequence ID" value="MCD1655188.1"/>
    <property type="molecule type" value="Genomic_DNA"/>
</dbReference>
<reference evidence="4" key="1">
    <citation type="submission" date="2021-08" db="EMBL/GenBank/DDBJ databases">
        <title>Comparative analyses of Brucepasteria parasyntrophica and Teretinema zuelzerae.</title>
        <authorList>
            <person name="Song Y."/>
            <person name="Brune A."/>
        </authorList>
    </citation>
    <scope>NUCLEOTIDE SEQUENCE</scope>
    <source>
        <strain evidence="4">DSM 1903</strain>
    </source>
</reference>
<evidence type="ECO:0000256" key="1">
    <source>
        <dbReference type="ARBA" id="ARBA00022723"/>
    </source>
</evidence>
<dbReference type="Pfam" id="PF13386">
    <property type="entry name" value="DsbD_2"/>
    <property type="match status" value="1"/>
</dbReference>
<feature type="transmembrane region" description="Helical" evidence="2">
    <location>
        <begin position="248"/>
        <end position="269"/>
    </location>
</feature>
<keyword evidence="2" id="KW-0472">Membrane</keyword>
<dbReference type="SUPFAM" id="SSF55008">
    <property type="entry name" value="HMA, heavy metal-associated domain"/>
    <property type="match status" value="1"/>
</dbReference>
<dbReference type="InterPro" id="IPR036163">
    <property type="entry name" value="HMA_dom_sf"/>
</dbReference>
<accession>A0AAE3EJZ7</accession>
<feature type="transmembrane region" description="Helical" evidence="2">
    <location>
        <begin position="275"/>
        <end position="303"/>
    </location>
</feature>
<dbReference type="GO" id="GO:0046872">
    <property type="term" value="F:metal ion binding"/>
    <property type="evidence" value="ECO:0007669"/>
    <property type="project" value="UniProtKB-KW"/>
</dbReference>
<dbReference type="AlphaFoldDB" id="A0AAE3EJZ7"/>
<protein>
    <submittedName>
        <fullName evidence="4">Sulfite exporter TauE/SafE family protein</fullName>
    </submittedName>
</protein>
<dbReference type="InterPro" id="IPR006121">
    <property type="entry name" value="HMA_dom"/>
</dbReference>
<feature type="transmembrane region" description="Helical" evidence="2">
    <location>
        <begin position="164"/>
        <end position="190"/>
    </location>
</feature>
<proteinExistence type="predicted"/>
<comment type="caution">
    <text evidence="4">The sequence shown here is derived from an EMBL/GenBank/DDBJ whole genome shotgun (WGS) entry which is preliminary data.</text>
</comment>
<feature type="transmembrane region" description="Helical" evidence="2">
    <location>
        <begin position="112"/>
        <end position="135"/>
    </location>
</feature>
<feature type="domain" description="HMA" evidence="3">
    <location>
        <begin position="4"/>
        <end position="70"/>
    </location>
</feature>
<name>A0AAE3EJZ7_9SPIR</name>
<sequence length="483" mass="50550">MKSKRIMLHVDGMTCGACESRITKTLRALSGVLSAEARVQSGQVIVEYDEDQIDLSRIENAIENIGYPIRRKNKAATAIALGIGLLLVAAYLIASVSGVFSTIPQITANVGYAMLFVIGLLTSIHCVAMCGGIALSQSVGMQGPEAAANSVSMGERFRRLRPGLFYNLGRIVSYTSIGAVVGALGATFNFSSASKGIIAALAGAFMILLGLKMLGVVRGFPQIGKVVPAPLRKAAGAISRRLRRGGPFAVGILNGLMPCGPLQTMQLYALGTGSVLAGAISMFVFSLGTVPLMLLFGLTATLLPRKFVPIMVKASAVLVMFLGAVTFARAATLAGISLPAITVSSPAVLEPTGNVARARLIKADVSDGKQTVLTEFRNGQYVPFAAQSGLPLTWTIRISAEDLNGCNNEIVIPAYDVRKKLVPGDNVIEFTPTKAGRVAYSCWMGMIRSSITVTDALGNEPSATLPEEPLALPGGSGCCALPQ</sequence>
<dbReference type="CDD" id="cd00371">
    <property type="entry name" value="HMA"/>
    <property type="match status" value="1"/>
</dbReference>